<dbReference type="Gene3D" id="3.10.290.10">
    <property type="entry name" value="RNA-binding S4 domain"/>
    <property type="match status" value="1"/>
</dbReference>
<dbReference type="InterPro" id="IPR022801">
    <property type="entry name" value="Ribosomal_uS4"/>
</dbReference>
<dbReference type="AlphaFoldDB" id="A0AA96GJU6"/>
<comment type="function">
    <text evidence="7">One of the primary rRNA binding proteins, it binds directly to 16S rRNA where it nucleates assembly of the body of the 30S subunit.</text>
</comment>
<keyword evidence="13" id="KW-1185">Reference proteome</keyword>
<dbReference type="FunFam" id="1.10.1050.10:FF:000001">
    <property type="entry name" value="30S ribosomal protein S4"/>
    <property type="match status" value="1"/>
</dbReference>
<comment type="subunit">
    <text evidence="7">Part of the 30S ribosomal subunit. Contacts protein S5. The interaction surface between S4 and S5 is involved in control of translational fidelity.</text>
</comment>
<dbReference type="KEGG" id="nneo:PQG83_18295"/>
<dbReference type="SUPFAM" id="SSF55174">
    <property type="entry name" value="Alpha-L RNA-binding motif"/>
    <property type="match status" value="1"/>
</dbReference>
<evidence type="ECO:0000259" key="10">
    <source>
        <dbReference type="SMART" id="SM00363"/>
    </source>
</evidence>
<evidence type="ECO:0000256" key="1">
    <source>
        <dbReference type="ARBA" id="ARBA00007465"/>
    </source>
</evidence>
<reference evidence="12 13" key="1">
    <citation type="submission" date="2023-01" db="EMBL/GenBank/DDBJ databases">
        <title>Cultivation and genomic characterization of new, ubiquitous marine nitrite-oxidizing bacteria from the Nitrospirales.</title>
        <authorList>
            <person name="Mueller A.J."/>
            <person name="Daebeler A."/>
            <person name="Herbold C.W."/>
            <person name="Kirkegaard R.H."/>
            <person name="Daims H."/>
        </authorList>
    </citation>
    <scope>NUCLEOTIDE SEQUENCE [LARGE SCALE GENOMIC DNA]</scope>
    <source>
        <strain evidence="12 13">DK</strain>
    </source>
</reference>
<dbReference type="FunFam" id="3.10.290.10:FF:000001">
    <property type="entry name" value="30S ribosomal protein S4"/>
    <property type="match status" value="1"/>
</dbReference>
<evidence type="ECO:0000256" key="6">
    <source>
        <dbReference type="ARBA" id="ARBA00035254"/>
    </source>
</evidence>
<dbReference type="Proteomes" id="UP001302494">
    <property type="component" value="Chromosome"/>
</dbReference>
<dbReference type="GO" id="GO:0042274">
    <property type="term" value="P:ribosomal small subunit biogenesis"/>
    <property type="evidence" value="ECO:0007669"/>
    <property type="project" value="TreeGrafter"/>
</dbReference>
<dbReference type="Pfam" id="PF00163">
    <property type="entry name" value="Ribosomal_S4"/>
    <property type="match status" value="1"/>
</dbReference>
<keyword evidence="2 7" id="KW-0699">rRNA-binding</keyword>
<gene>
    <name evidence="7 12" type="primary">rpsD</name>
    <name evidence="12" type="ORF">PQG83_18295</name>
</gene>
<feature type="domain" description="Small ribosomal subunit protein uS4 N-terminal" evidence="11">
    <location>
        <begin position="3"/>
        <end position="98"/>
    </location>
</feature>
<dbReference type="GO" id="GO:0019843">
    <property type="term" value="F:rRNA binding"/>
    <property type="evidence" value="ECO:0007669"/>
    <property type="project" value="UniProtKB-UniRule"/>
</dbReference>
<dbReference type="RefSeq" id="WP_312744125.1">
    <property type="nucleotide sequence ID" value="NZ_CP116968.1"/>
</dbReference>
<organism evidence="12 13">
    <name type="scientific">Candidatus Nitrospira neomarina</name>
    <dbReference type="NCBI Taxonomy" id="3020899"/>
    <lineage>
        <taxon>Bacteria</taxon>
        <taxon>Pseudomonadati</taxon>
        <taxon>Nitrospirota</taxon>
        <taxon>Nitrospiria</taxon>
        <taxon>Nitrospirales</taxon>
        <taxon>Nitrospiraceae</taxon>
        <taxon>Nitrospira</taxon>
    </lineage>
</organism>
<evidence type="ECO:0000256" key="8">
    <source>
        <dbReference type="RuleBase" id="RU003699"/>
    </source>
</evidence>
<evidence type="ECO:0000256" key="2">
    <source>
        <dbReference type="ARBA" id="ARBA00022730"/>
    </source>
</evidence>
<protein>
    <recommendedName>
        <fullName evidence="6 7">Small ribosomal subunit protein uS4</fullName>
    </recommendedName>
</protein>
<dbReference type="InterPro" id="IPR005709">
    <property type="entry name" value="Ribosomal_uS4_bac-type"/>
</dbReference>
<evidence type="ECO:0000256" key="3">
    <source>
        <dbReference type="ARBA" id="ARBA00022884"/>
    </source>
</evidence>
<dbReference type="PANTHER" id="PTHR11831:SF4">
    <property type="entry name" value="SMALL RIBOSOMAL SUBUNIT PROTEIN US4M"/>
    <property type="match status" value="1"/>
</dbReference>
<evidence type="ECO:0000256" key="5">
    <source>
        <dbReference type="ARBA" id="ARBA00023274"/>
    </source>
</evidence>
<dbReference type="NCBIfam" id="NF003717">
    <property type="entry name" value="PRK05327.1"/>
    <property type="match status" value="1"/>
</dbReference>
<dbReference type="InterPro" id="IPR036986">
    <property type="entry name" value="S4_RNA-bd_sf"/>
</dbReference>
<keyword evidence="4 7" id="KW-0689">Ribosomal protein</keyword>
<dbReference type="GO" id="GO:0003735">
    <property type="term" value="F:structural constituent of ribosome"/>
    <property type="evidence" value="ECO:0007669"/>
    <property type="project" value="InterPro"/>
</dbReference>
<evidence type="ECO:0000313" key="13">
    <source>
        <dbReference type="Proteomes" id="UP001302494"/>
    </source>
</evidence>
<dbReference type="GO" id="GO:0015935">
    <property type="term" value="C:small ribosomal subunit"/>
    <property type="evidence" value="ECO:0007669"/>
    <property type="project" value="InterPro"/>
</dbReference>
<dbReference type="SMART" id="SM00363">
    <property type="entry name" value="S4"/>
    <property type="match status" value="1"/>
</dbReference>
<dbReference type="EMBL" id="CP116968">
    <property type="protein sequence ID" value="WNM61675.1"/>
    <property type="molecule type" value="Genomic_DNA"/>
</dbReference>
<dbReference type="InterPro" id="IPR001912">
    <property type="entry name" value="Ribosomal_uS4_N"/>
</dbReference>
<keyword evidence="3 7" id="KW-0694">RNA-binding</keyword>
<dbReference type="Gene3D" id="1.10.1050.10">
    <property type="entry name" value="Ribosomal Protein S4 Delta 41, Chain A, domain 1"/>
    <property type="match status" value="1"/>
</dbReference>
<dbReference type="InterPro" id="IPR002942">
    <property type="entry name" value="S4_RNA-bd"/>
</dbReference>
<proteinExistence type="inferred from homology"/>
<feature type="domain" description="RNA-binding S4" evidence="10">
    <location>
        <begin position="99"/>
        <end position="163"/>
    </location>
</feature>
<dbReference type="NCBIfam" id="TIGR01017">
    <property type="entry name" value="rpsD_bact"/>
    <property type="match status" value="1"/>
</dbReference>
<dbReference type="PROSITE" id="PS00632">
    <property type="entry name" value="RIBOSOMAL_S4"/>
    <property type="match status" value="1"/>
</dbReference>
<dbReference type="CDD" id="cd00165">
    <property type="entry name" value="S4"/>
    <property type="match status" value="1"/>
</dbReference>
<accession>A0AA96GJU6</accession>
<evidence type="ECO:0000259" key="11">
    <source>
        <dbReference type="SMART" id="SM01390"/>
    </source>
</evidence>
<dbReference type="PROSITE" id="PS50889">
    <property type="entry name" value="S4"/>
    <property type="match status" value="1"/>
</dbReference>
<evidence type="ECO:0000256" key="4">
    <source>
        <dbReference type="ARBA" id="ARBA00022980"/>
    </source>
</evidence>
<dbReference type="SMART" id="SM01390">
    <property type="entry name" value="Ribosomal_S4"/>
    <property type="match status" value="1"/>
</dbReference>
<evidence type="ECO:0000313" key="12">
    <source>
        <dbReference type="EMBL" id="WNM61675.1"/>
    </source>
</evidence>
<comment type="function">
    <text evidence="7">With S5 and S12 plays an important role in translational accuracy.</text>
</comment>
<dbReference type="InterPro" id="IPR018079">
    <property type="entry name" value="Ribosomal_uS4_CS"/>
</dbReference>
<comment type="similarity">
    <text evidence="1 7 8">Belongs to the universal ribosomal protein uS4 family.</text>
</comment>
<dbReference type="GO" id="GO:0006412">
    <property type="term" value="P:translation"/>
    <property type="evidence" value="ECO:0007669"/>
    <property type="project" value="UniProtKB-UniRule"/>
</dbReference>
<dbReference type="PANTHER" id="PTHR11831">
    <property type="entry name" value="30S 40S RIBOSOMAL PROTEIN"/>
    <property type="match status" value="1"/>
</dbReference>
<evidence type="ECO:0000256" key="9">
    <source>
        <dbReference type="SAM" id="MobiDB-lite"/>
    </source>
</evidence>
<keyword evidence="5 7" id="KW-0687">Ribonucleoprotein</keyword>
<evidence type="ECO:0000256" key="7">
    <source>
        <dbReference type="HAMAP-Rule" id="MF_01306"/>
    </source>
</evidence>
<feature type="region of interest" description="Disordered" evidence="9">
    <location>
        <begin position="37"/>
        <end position="56"/>
    </location>
</feature>
<dbReference type="HAMAP" id="MF_01306_B">
    <property type="entry name" value="Ribosomal_uS4_B"/>
    <property type="match status" value="1"/>
</dbReference>
<dbReference type="Pfam" id="PF01479">
    <property type="entry name" value="S4"/>
    <property type="match status" value="1"/>
</dbReference>
<name>A0AA96GJU6_9BACT</name>
<sequence length="209" mass="23939">MAKYTGPVCRLCRREGVKLFLKGTRCMTEKCAIERRSYPPGQHGQSRRGRATEYGTQLREKQKLRRVYGMQERQFLNTYHRAVRRKGITGEHLLSLLERRLDNVVYRLGFASSRGQARQLVNHGHVMLNGRKVTIASVTVNIGDIIEIKEKSRQLVPVQAALEITSGRGVPNWLEMERNILKGTVQAIPTKQDIDVLVNEQIVVELYSR</sequence>